<dbReference type="GO" id="GO:0016887">
    <property type="term" value="F:ATP hydrolysis activity"/>
    <property type="evidence" value="ECO:0007669"/>
    <property type="project" value="InterPro"/>
</dbReference>
<dbReference type="STRING" id="39480.EUAN_16630"/>
<keyword evidence="1" id="KW-0813">Transport</keyword>
<keyword evidence="3" id="KW-0410">Iron transport</keyword>
<dbReference type="PANTHER" id="PTHR42781:SF4">
    <property type="entry name" value="SPERMIDINE_PUTRESCINE IMPORT ATP-BINDING PROTEIN POTA"/>
    <property type="match status" value="1"/>
</dbReference>
<keyword evidence="11" id="KW-0378">Hydrolase</keyword>
<dbReference type="Proteomes" id="UP000180254">
    <property type="component" value="Unassembled WGS sequence"/>
</dbReference>
<dbReference type="EMBL" id="MKIE01000006">
    <property type="protein sequence ID" value="OHW61900.1"/>
    <property type="molecule type" value="Genomic_DNA"/>
</dbReference>
<dbReference type="InterPro" id="IPR027417">
    <property type="entry name" value="P-loop_NTPase"/>
</dbReference>
<evidence type="ECO:0000256" key="5">
    <source>
        <dbReference type="ARBA" id="ARBA00022840"/>
    </source>
</evidence>
<proteinExistence type="predicted"/>
<dbReference type="RefSeq" id="WP_071063538.1">
    <property type="nucleotide sequence ID" value="NZ_MKIE01000006.1"/>
</dbReference>
<dbReference type="GO" id="GO:0015418">
    <property type="term" value="F:ABC-type quaternary ammonium compound transporting activity"/>
    <property type="evidence" value="ECO:0007669"/>
    <property type="project" value="UniProtKB-EC"/>
</dbReference>
<evidence type="ECO:0000256" key="7">
    <source>
        <dbReference type="ARBA" id="ARBA00023065"/>
    </source>
</evidence>
<keyword evidence="4" id="KW-0547">Nucleotide-binding</keyword>
<dbReference type="FunFam" id="3.40.50.300:FF:000425">
    <property type="entry name" value="Probable ABC transporter, ATP-binding subunit"/>
    <property type="match status" value="1"/>
</dbReference>
<dbReference type="GO" id="GO:0016020">
    <property type="term" value="C:membrane"/>
    <property type="evidence" value="ECO:0007669"/>
    <property type="project" value="InterPro"/>
</dbReference>
<evidence type="ECO:0000256" key="4">
    <source>
        <dbReference type="ARBA" id="ARBA00022741"/>
    </source>
</evidence>
<keyword evidence="8" id="KW-0472">Membrane</keyword>
<comment type="caution">
    <text evidence="11">The sequence shown here is derived from an EMBL/GenBank/DDBJ whole genome shotgun (WGS) entry which is preliminary data.</text>
</comment>
<dbReference type="PANTHER" id="PTHR42781">
    <property type="entry name" value="SPERMIDINE/PUTRESCINE IMPORT ATP-BINDING PROTEIN POTA"/>
    <property type="match status" value="1"/>
</dbReference>
<evidence type="ECO:0000256" key="1">
    <source>
        <dbReference type="ARBA" id="ARBA00022448"/>
    </source>
</evidence>
<keyword evidence="5 11" id="KW-0067">ATP-binding</keyword>
<dbReference type="GO" id="GO:0015408">
    <property type="term" value="F:ABC-type ferric iron transporter activity"/>
    <property type="evidence" value="ECO:0007669"/>
    <property type="project" value="InterPro"/>
</dbReference>
<dbReference type="AlphaFoldDB" id="A0A1S1V6A3"/>
<dbReference type="OrthoDB" id="9802264at2"/>
<dbReference type="GO" id="GO:0005524">
    <property type="term" value="F:ATP binding"/>
    <property type="evidence" value="ECO:0007669"/>
    <property type="project" value="UniProtKB-KW"/>
</dbReference>
<keyword evidence="12" id="KW-1185">Reference proteome</keyword>
<dbReference type="PROSITE" id="PS00211">
    <property type="entry name" value="ABC_TRANSPORTER_1"/>
    <property type="match status" value="1"/>
</dbReference>
<evidence type="ECO:0000256" key="2">
    <source>
        <dbReference type="ARBA" id="ARBA00022475"/>
    </source>
</evidence>
<dbReference type="InterPro" id="IPR003593">
    <property type="entry name" value="AAA+_ATPase"/>
</dbReference>
<dbReference type="EC" id="7.6.2.9" evidence="9"/>
<dbReference type="Gene3D" id="3.40.50.300">
    <property type="entry name" value="P-loop containing nucleotide triphosphate hydrolases"/>
    <property type="match status" value="1"/>
</dbReference>
<feature type="domain" description="ABC transporter" evidence="10">
    <location>
        <begin position="4"/>
        <end position="212"/>
    </location>
</feature>
<evidence type="ECO:0000256" key="6">
    <source>
        <dbReference type="ARBA" id="ARBA00023004"/>
    </source>
</evidence>
<evidence type="ECO:0000256" key="8">
    <source>
        <dbReference type="ARBA" id="ARBA00023136"/>
    </source>
</evidence>
<dbReference type="InterPro" id="IPR003439">
    <property type="entry name" value="ABC_transporter-like_ATP-bd"/>
</dbReference>
<name>A0A1S1V6A3_9FIRM</name>
<gene>
    <name evidence="11" type="primary">ugpC</name>
    <name evidence="11" type="ORF">EUAN_16630</name>
</gene>
<protein>
    <recommendedName>
        <fullName evidence="9">ABC-type quaternary amine transporter</fullName>
        <ecNumber evidence="9">7.6.2.9</ecNumber>
    </recommendedName>
</protein>
<dbReference type="InterPro" id="IPR017871">
    <property type="entry name" value="ABC_transporter-like_CS"/>
</dbReference>
<evidence type="ECO:0000256" key="3">
    <source>
        <dbReference type="ARBA" id="ARBA00022496"/>
    </source>
</evidence>
<keyword evidence="6" id="KW-0408">Iron</keyword>
<reference evidence="11 12" key="1">
    <citation type="submission" date="2016-09" db="EMBL/GenBank/DDBJ databases">
        <title>Genome sequence of Eubacterium angustum.</title>
        <authorList>
            <person name="Poehlein A."/>
            <person name="Daniel R."/>
        </authorList>
    </citation>
    <scope>NUCLEOTIDE SEQUENCE [LARGE SCALE GENOMIC DNA]</scope>
    <source>
        <strain evidence="11 12">DSM 1989</strain>
    </source>
</reference>
<dbReference type="SUPFAM" id="SSF52540">
    <property type="entry name" value="P-loop containing nucleoside triphosphate hydrolases"/>
    <property type="match status" value="1"/>
</dbReference>
<evidence type="ECO:0000259" key="10">
    <source>
        <dbReference type="PROSITE" id="PS50893"/>
    </source>
</evidence>
<organism evidence="11 12">
    <name type="scientific">Andreesenia angusta</name>
    <dbReference type="NCBI Taxonomy" id="39480"/>
    <lineage>
        <taxon>Bacteria</taxon>
        <taxon>Bacillati</taxon>
        <taxon>Bacillota</taxon>
        <taxon>Tissierellia</taxon>
        <taxon>Tissierellales</taxon>
        <taxon>Gottschalkiaceae</taxon>
        <taxon>Andreesenia</taxon>
    </lineage>
</organism>
<evidence type="ECO:0000313" key="11">
    <source>
        <dbReference type="EMBL" id="OHW61900.1"/>
    </source>
</evidence>
<dbReference type="Pfam" id="PF00005">
    <property type="entry name" value="ABC_tran"/>
    <property type="match status" value="1"/>
</dbReference>
<keyword evidence="7" id="KW-0406">Ion transport</keyword>
<accession>A0A1S1V6A3</accession>
<evidence type="ECO:0000313" key="12">
    <source>
        <dbReference type="Proteomes" id="UP000180254"/>
    </source>
</evidence>
<sequence>MMHVKLEDLKFKYDGAQSYTIDGFSLEIEEGEIIALLGDSGCGKSTILRILSGLEDRVSGRIEIGGRAVLSESVFVEPEHRNVGLVFQDYGLFPHMTVEQNIVYGLKGMSKAEKKERLCEVLKLVKLEGVEKRYPHELSGGQQQRIALARAIAPKPKLLLMDEPFSNLDAGLKKKIREELRDIIKSEGITSIIVTHDLEDAEGTSDRIVSMN</sequence>
<dbReference type="SMART" id="SM00382">
    <property type="entry name" value="AAA"/>
    <property type="match status" value="1"/>
</dbReference>
<dbReference type="InterPro" id="IPR015853">
    <property type="entry name" value="ABC_transpr_FbpC"/>
</dbReference>
<dbReference type="InterPro" id="IPR050093">
    <property type="entry name" value="ABC_SmlMolc_Importer"/>
</dbReference>
<evidence type="ECO:0000256" key="9">
    <source>
        <dbReference type="ARBA" id="ARBA00066388"/>
    </source>
</evidence>
<dbReference type="CDD" id="cd03259">
    <property type="entry name" value="ABC_Carb_Solutes_like"/>
    <property type="match status" value="1"/>
</dbReference>
<keyword evidence="2" id="KW-1003">Cell membrane</keyword>
<dbReference type="PROSITE" id="PS50893">
    <property type="entry name" value="ABC_TRANSPORTER_2"/>
    <property type="match status" value="1"/>
</dbReference>